<feature type="transmembrane region" description="Helical" evidence="2">
    <location>
        <begin position="12"/>
        <end position="32"/>
    </location>
</feature>
<dbReference type="STRING" id="246191.SAMN05660337_1196"/>
<feature type="region of interest" description="Disordered" evidence="1">
    <location>
        <begin position="121"/>
        <end position="146"/>
    </location>
</feature>
<name>A0A1G9ENV4_9BACT</name>
<evidence type="ECO:0000313" key="3">
    <source>
        <dbReference type="EMBL" id="SDK77695.1"/>
    </source>
</evidence>
<dbReference type="OrthoDB" id="5452151at2"/>
<evidence type="ECO:0000256" key="2">
    <source>
        <dbReference type="SAM" id="Phobius"/>
    </source>
</evidence>
<proteinExistence type="predicted"/>
<dbReference type="EMBL" id="FNGA01000002">
    <property type="protein sequence ID" value="SDK77695.1"/>
    <property type="molecule type" value="Genomic_DNA"/>
</dbReference>
<keyword evidence="2" id="KW-0472">Membrane</keyword>
<keyword evidence="2" id="KW-1133">Transmembrane helix</keyword>
<gene>
    <name evidence="3" type="ORF">SAMN05660337_1196</name>
</gene>
<dbReference type="Proteomes" id="UP000199053">
    <property type="component" value="Unassembled WGS sequence"/>
</dbReference>
<evidence type="ECO:0000256" key="1">
    <source>
        <dbReference type="SAM" id="MobiDB-lite"/>
    </source>
</evidence>
<organism evidence="3 4">
    <name type="scientific">Maridesulfovibrio ferrireducens</name>
    <dbReference type="NCBI Taxonomy" id="246191"/>
    <lineage>
        <taxon>Bacteria</taxon>
        <taxon>Pseudomonadati</taxon>
        <taxon>Thermodesulfobacteriota</taxon>
        <taxon>Desulfovibrionia</taxon>
        <taxon>Desulfovibrionales</taxon>
        <taxon>Desulfovibrionaceae</taxon>
        <taxon>Maridesulfovibrio</taxon>
    </lineage>
</organism>
<dbReference type="AlphaFoldDB" id="A0A1G9ENV4"/>
<sequence length="265" mass="28645">MPNIKKLKGSRLIWICAFILIAVIAGAGTIMFNSYKMQADTNVVDELVVFNATQSNMTAFNRNKTSAFTQSSNGTFETGISTGNSSSTDAASTSFFEALSNGTTEISAQTEESRVDLNMNNPIGNSTNHSIGNSTNENKKNKSSETRITPLSYFTSLRSHLELKKLEVAIAEQEQKLIKLHTPDPAVIKAIQQTPARKKQYRPVWPKIISIQGVDGRLSATLSSSAGVQTVKTGSNAGPGKVASITPSTVLIRFNGKNVPLKFKE</sequence>
<keyword evidence="4" id="KW-1185">Reference proteome</keyword>
<reference evidence="4" key="1">
    <citation type="submission" date="2016-10" db="EMBL/GenBank/DDBJ databases">
        <authorList>
            <person name="Varghese N."/>
            <person name="Submissions S."/>
        </authorList>
    </citation>
    <scope>NUCLEOTIDE SEQUENCE [LARGE SCALE GENOMIC DNA]</scope>
    <source>
        <strain evidence="4">DSM 16995</strain>
    </source>
</reference>
<keyword evidence="2" id="KW-0812">Transmembrane</keyword>
<protein>
    <submittedName>
        <fullName evidence="3">Type IV pilus biogenesis protein PilP</fullName>
    </submittedName>
</protein>
<accession>A0A1G9ENV4</accession>
<evidence type="ECO:0000313" key="4">
    <source>
        <dbReference type="Proteomes" id="UP000199053"/>
    </source>
</evidence>
<feature type="compositionally biased region" description="Polar residues" evidence="1">
    <location>
        <begin position="121"/>
        <end position="132"/>
    </location>
</feature>
<dbReference type="RefSeq" id="WP_092159250.1">
    <property type="nucleotide sequence ID" value="NZ_FNGA01000002.1"/>
</dbReference>